<evidence type="ECO:0000313" key="2">
    <source>
        <dbReference type="EMBL" id="EEC13216.1"/>
    </source>
</evidence>
<dbReference type="GO" id="GO:0003676">
    <property type="term" value="F:nucleic acid binding"/>
    <property type="evidence" value="ECO:0007669"/>
    <property type="project" value="InterPro"/>
</dbReference>
<dbReference type="HOGENOM" id="CLU_1262797_0_0_1"/>
<dbReference type="Proteomes" id="UP000001555">
    <property type="component" value="Unassembled WGS sequence"/>
</dbReference>
<reference evidence="2 4" key="1">
    <citation type="submission" date="2008-03" db="EMBL/GenBank/DDBJ databases">
        <title>Annotation of Ixodes scapularis.</title>
        <authorList>
            <consortium name="Ixodes scapularis Genome Project Consortium"/>
            <person name="Caler E."/>
            <person name="Hannick L.I."/>
            <person name="Bidwell S."/>
            <person name="Joardar V."/>
            <person name="Thiagarajan M."/>
            <person name="Amedeo P."/>
            <person name="Galinsky K.J."/>
            <person name="Schobel S."/>
            <person name="Inman J."/>
            <person name="Hostetler J."/>
            <person name="Miller J."/>
            <person name="Hammond M."/>
            <person name="Megy K."/>
            <person name="Lawson D."/>
            <person name="Kodira C."/>
            <person name="Sutton G."/>
            <person name="Meyer J."/>
            <person name="Hill C.A."/>
            <person name="Birren B."/>
            <person name="Nene V."/>
            <person name="Collins F."/>
            <person name="Alarcon-Chaidez F."/>
            <person name="Wikel S."/>
            <person name="Strausberg R."/>
        </authorList>
    </citation>
    <scope>NUCLEOTIDE SEQUENCE [LARGE SCALE GENOMIC DNA]</scope>
    <source>
        <strain evidence="4">Wikel</strain>
        <strain evidence="2">Wikel colony</strain>
    </source>
</reference>
<dbReference type="Pfam" id="PF03184">
    <property type="entry name" value="DDE_1"/>
    <property type="match status" value="1"/>
</dbReference>
<evidence type="ECO:0000259" key="1">
    <source>
        <dbReference type="Pfam" id="PF03184"/>
    </source>
</evidence>
<reference evidence="3" key="2">
    <citation type="submission" date="2020-05" db="UniProtKB">
        <authorList>
            <consortium name="EnsemblMetazoa"/>
        </authorList>
    </citation>
    <scope>IDENTIFICATION</scope>
    <source>
        <strain evidence="3">wikel</strain>
    </source>
</reference>
<feature type="domain" description="DDE-1" evidence="1">
    <location>
        <begin position="75"/>
        <end position="202"/>
    </location>
</feature>
<sequence>MRVNEVTTWQRLPAEFKERLVEFQCYVIKLRHGNLLSQIRNTDQTLIYFGMPSRTTVATKGAKDVHLFTTGHEHTRFTAMLRCKADRWKLPLYIVFRRNTIPKGEVFPKKVIIRANEKGFINEGMVKEWFEMVWVKRPGADLKPPNMLVLDPLRGHICPGVKAIQEAGTELLQPLNVAVNKPFKVRIAAFYKEWLVKDDAAKTPTGRSKKLPSAKLRPG</sequence>
<gene>
    <name evidence="2" type="ORF">IscW_ISCW009792</name>
</gene>
<dbReference type="PaxDb" id="6945-B7Q2Z4"/>
<dbReference type="InParanoid" id="B7Q2Z4"/>
<dbReference type="VEuPathDB" id="VectorBase:ISCW009792"/>
<accession>B7Q2Z4</accession>
<evidence type="ECO:0000313" key="4">
    <source>
        <dbReference type="Proteomes" id="UP000001555"/>
    </source>
</evidence>
<evidence type="ECO:0000313" key="3">
    <source>
        <dbReference type="EnsemblMetazoa" id="ISCW009792-PA"/>
    </source>
</evidence>
<name>B7Q2Z4_IXOSC</name>
<proteinExistence type="predicted"/>
<dbReference type="EnsemblMetazoa" id="ISCW009792-RA">
    <property type="protein sequence ID" value="ISCW009792-PA"/>
    <property type="gene ID" value="ISCW009792"/>
</dbReference>
<protein>
    <submittedName>
        <fullName evidence="2 3">POGO family transposase</fullName>
    </submittedName>
</protein>
<organism>
    <name type="scientific">Ixodes scapularis</name>
    <name type="common">Black-legged tick</name>
    <name type="synonym">Deer tick</name>
    <dbReference type="NCBI Taxonomy" id="6945"/>
    <lineage>
        <taxon>Eukaryota</taxon>
        <taxon>Metazoa</taxon>
        <taxon>Ecdysozoa</taxon>
        <taxon>Arthropoda</taxon>
        <taxon>Chelicerata</taxon>
        <taxon>Arachnida</taxon>
        <taxon>Acari</taxon>
        <taxon>Parasitiformes</taxon>
        <taxon>Ixodida</taxon>
        <taxon>Ixodoidea</taxon>
        <taxon>Ixodidae</taxon>
        <taxon>Ixodinae</taxon>
        <taxon>Ixodes</taxon>
    </lineage>
</organism>
<dbReference type="EMBL" id="DS847242">
    <property type="protein sequence ID" value="EEC13216.1"/>
    <property type="molecule type" value="Genomic_DNA"/>
</dbReference>
<dbReference type="AlphaFoldDB" id="B7Q2Z4"/>
<dbReference type="STRING" id="6945.B7Q2Z4"/>
<dbReference type="VEuPathDB" id="VectorBase:ISCI009792"/>
<dbReference type="InterPro" id="IPR004875">
    <property type="entry name" value="DDE_SF_endonuclease_dom"/>
</dbReference>
<keyword evidence="4" id="KW-1185">Reference proteome</keyword>
<dbReference type="EMBL" id="ABJB010281431">
    <property type="status" value="NOT_ANNOTATED_CDS"/>
    <property type="molecule type" value="Genomic_DNA"/>
</dbReference>